<dbReference type="InterPro" id="IPR016024">
    <property type="entry name" value="ARM-type_fold"/>
</dbReference>
<protein>
    <submittedName>
        <fullName evidence="1">3-methyladenine DNA glycosylase AlkD</fullName>
    </submittedName>
</protein>
<name>A0A7W5UJE6_9BACT</name>
<gene>
    <name evidence="1" type="ORF">FHS60_000914</name>
</gene>
<dbReference type="PANTHER" id="PTHR41291">
    <property type="entry name" value="DNA ALKYLATION REPAIR PROTEIN"/>
    <property type="match status" value="1"/>
</dbReference>
<organism evidence="1 2">
    <name type="scientific">Alloprevotella rava</name>
    <dbReference type="NCBI Taxonomy" id="671218"/>
    <lineage>
        <taxon>Bacteria</taxon>
        <taxon>Pseudomonadati</taxon>
        <taxon>Bacteroidota</taxon>
        <taxon>Bacteroidia</taxon>
        <taxon>Bacteroidales</taxon>
        <taxon>Prevotellaceae</taxon>
        <taxon>Alloprevotella</taxon>
    </lineage>
</organism>
<dbReference type="SUPFAM" id="SSF48371">
    <property type="entry name" value="ARM repeat"/>
    <property type="match status" value="1"/>
</dbReference>
<dbReference type="RefSeq" id="WP_183695476.1">
    <property type="nucleotide sequence ID" value="NZ_JACICA010000003.1"/>
</dbReference>
<dbReference type="EMBL" id="JACICA010000003">
    <property type="protein sequence ID" value="MBB3702456.1"/>
    <property type="molecule type" value="Genomic_DNA"/>
</dbReference>
<evidence type="ECO:0000313" key="1">
    <source>
        <dbReference type="EMBL" id="MBB3702456.1"/>
    </source>
</evidence>
<dbReference type="Gene3D" id="1.25.10.90">
    <property type="match status" value="1"/>
</dbReference>
<comment type="caution">
    <text evidence="1">The sequence shown here is derived from an EMBL/GenBank/DDBJ whole genome shotgun (WGS) entry which is preliminary data.</text>
</comment>
<proteinExistence type="predicted"/>
<reference evidence="1 2" key="1">
    <citation type="submission" date="2020-08" db="EMBL/GenBank/DDBJ databases">
        <title>Genomic Encyclopedia of Type Strains, Phase IV (KMG-IV): sequencing the most valuable type-strain genomes for metagenomic binning, comparative biology and taxonomic classification.</title>
        <authorList>
            <person name="Goeker M."/>
        </authorList>
    </citation>
    <scope>NUCLEOTIDE SEQUENCE [LARGE SCALE GENOMIC DNA]</scope>
    <source>
        <strain evidence="1 2">DSM 22548</strain>
    </source>
</reference>
<dbReference type="InterPro" id="IPR014825">
    <property type="entry name" value="DNA_alkylation"/>
</dbReference>
<accession>A0A7W5UJE6</accession>
<evidence type="ECO:0000313" key="2">
    <source>
        <dbReference type="Proteomes" id="UP000541425"/>
    </source>
</evidence>
<dbReference type="PANTHER" id="PTHR41291:SF1">
    <property type="entry name" value="DNA ALKYLATION REPAIR PROTEIN"/>
    <property type="match status" value="1"/>
</dbReference>
<dbReference type="AlphaFoldDB" id="A0A7W5UJE6"/>
<dbReference type="Proteomes" id="UP000541425">
    <property type="component" value="Unassembled WGS sequence"/>
</dbReference>
<sequence>MELQEQLRQIKRALHSMMNGPVSQAMRNKGLTYKVNFGVEKPRLEEFSHELPKTYELAAALWKENIRECRLLAGMLMPVADFPADLADVWVEQILFPEEADNLVFYLLSRTSYASERAFVWLADERPMFRYVGYQLLGRLFTEKKVPNRRDMLEYLDHTTTDLRADNTMVKQAAWRSLMKFMDLGIGQERLGNQVLESVGM</sequence>
<dbReference type="Pfam" id="PF08713">
    <property type="entry name" value="DNA_alkylation"/>
    <property type="match status" value="1"/>
</dbReference>